<dbReference type="InterPro" id="IPR016181">
    <property type="entry name" value="Acyl_CoA_acyltransferase"/>
</dbReference>
<reference evidence="2 3" key="1">
    <citation type="submission" date="2019-12" db="EMBL/GenBank/DDBJ databases">
        <title>Nocardia macrotermitis sp. nov. and Nocardia aurantia sp. nov., isolated from the gut of the fungus growing-termite Macrotermes natalensis.</title>
        <authorList>
            <person name="Christine B."/>
            <person name="Rene B."/>
        </authorList>
    </citation>
    <scope>NUCLEOTIDE SEQUENCE [LARGE SCALE GENOMIC DNA]</scope>
    <source>
        <strain evidence="2 3">DSM 102126</strain>
    </source>
</reference>
<evidence type="ECO:0000259" key="1">
    <source>
        <dbReference type="PROSITE" id="PS51186"/>
    </source>
</evidence>
<dbReference type="PROSITE" id="PS51186">
    <property type="entry name" value="GNAT"/>
    <property type="match status" value="1"/>
</dbReference>
<evidence type="ECO:0000313" key="3">
    <source>
        <dbReference type="Proteomes" id="UP000431901"/>
    </source>
</evidence>
<keyword evidence="3" id="KW-1185">Reference proteome</keyword>
<accession>A0A6I4WIR5</accession>
<dbReference type="OrthoDB" id="4256927at2"/>
<dbReference type="CDD" id="cd04301">
    <property type="entry name" value="NAT_SF"/>
    <property type="match status" value="1"/>
</dbReference>
<dbReference type="EMBL" id="WUTW01000005">
    <property type="protein sequence ID" value="MXQ66884.1"/>
    <property type="molecule type" value="Genomic_DNA"/>
</dbReference>
<name>A0A6I4WIR5_9ACTN</name>
<proteinExistence type="predicted"/>
<protein>
    <submittedName>
        <fullName evidence="2">GNAT family N-acetyltransferase</fullName>
    </submittedName>
</protein>
<dbReference type="SUPFAM" id="SSF55729">
    <property type="entry name" value="Acyl-CoA N-acyltransferases (Nat)"/>
    <property type="match status" value="1"/>
</dbReference>
<gene>
    <name evidence="2" type="ORF">GQ466_22975</name>
</gene>
<sequence>MKQLVDPVVLPEIRVRPYGVTDADRLRAMSGRLSSASLYTRFLSGMPCVPDSYVRSLAHLDHWNHDALAALHGDALIGVAEYVRDRDRPERAELAVLVADPWQRHGVARLLVGLLTGLARRRGVTGFDAEVSLENRPALAALHTGWPDAPTIDLAGGLAHFRLPLPDGH</sequence>
<dbReference type="AlphaFoldDB" id="A0A6I4WIR5"/>
<comment type="caution">
    <text evidence="2">The sequence shown here is derived from an EMBL/GenBank/DDBJ whole genome shotgun (WGS) entry which is preliminary data.</text>
</comment>
<dbReference type="Proteomes" id="UP000431901">
    <property type="component" value="Unassembled WGS sequence"/>
</dbReference>
<dbReference type="GO" id="GO:0016747">
    <property type="term" value="F:acyltransferase activity, transferring groups other than amino-acyl groups"/>
    <property type="evidence" value="ECO:0007669"/>
    <property type="project" value="InterPro"/>
</dbReference>
<feature type="domain" description="N-acetyltransferase" evidence="1">
    <location>
        <begin position="13"/>
        <end position="168"/>
    </location>
</feature>
<dbReference type="InterPro" id="IPR000182">
    <property type="entry name" value="GNAT_dom"/>
</dbReference>
<dbReference type="Gene3D" id="3.40.630.30">
    <property type="match status" value="1"/>
</dbReference>
<keyword evidence="2" id="KW-0808">Transferase</keyword>
<evidence type="ECO:0000313" key="2">
    <source>
        <dbReference type="EMBL" id="MXQ66884.1"/>
    </source>
</evidence>
<dbReference type="Pfam" id="PF00583">
    <property type="entry name" value="Acetyltransf_1"/>
    <property type="match status" value="1"/>
</dbReference>
<organism evidence="2 3">
    <name type="scientific">Actinomadura rayongensis</name>
    <dbReference type="NCBI Taxonomy" id="1429076"/>
    <lineage>
        <taxon>Bacteria</taxon>
        <taxon>Bacillati</taxon>
        <taxon>Actinomycetota</taxon>
        <taxon>Actinomycetes</taxon>
        <taxon>Streptosporangiales</taxon>
        <taxon>Thermomonosporaceae</taxon>
        <taxon>Actinomadura</taxon>
    </lineage>
</organism>